<dbReference type="Pfam" id="PF00857">
    <property type="entry name" value="Isochorismatase"/>
    <property type="match status" value="1"/>
</dbReference>
<dbReference type="InterPro" id="IPR050993">
    <property type="entry name" value="Isochorismatase_domain"/>
</dbReference>
<name>A0A2S9GUX8_9BURK</name>
<evidence type="ECO:0000313" key="2">
    <source>
        <dbReference type="EMBL" id="PRC91520.1"/>
    </source>
</evidence>
<dbReference type="PANTHER" id="PTHR14119:SF3">
    <property type="entry name" value="ISOCHORISMATASE DOMAIN-CONTAINING PROTEIN 2"/>
    <property type="match status" value="1"/>
</dbReference>
<comment type="caution">
    <text evidence="2">The sequence shown here is derived from an EMBL/GenBank/DDBJ whole genome shotgun (WGS) entry which is preliminary data.</text>
</comment>
<evidence type="ECO:0000259" key="1">
    <source>
        <dbReference type="Pfam" id="PF00857"/>
    </source>
</evidence>
<dbReference type="OrthoDB" id="9796958at2"/>
<dbReference type="RefSeq" id="WP_105533544.1">
    <property type="nucleotide sequence ID" value="NZ_PUGF01000022.1"/>
</dbReference>
<feature type="domain" description="Isochorismatase-like" evidence="1">
    <location>
        <begin position="14"/>
        <end position="165"/>
    </location>
</feature>
<keyword evidence="3" id="KW-1185">Reference proteome</keyword>
<dbReference type="InterPro" id="IPR000868">
    <property type="entry name" value="Isochorismatase-like_dom"/>
</dbReference>
<protein>
    <submittedName>
        <fullName evidence="2">Isochorismatase family</fullName>
    </submittedName>
</protein>
<proteinExistence type="predicted"/>
<dbReference type="InterPro" id="IPR036380">
    <property type="entry name" value="Isochorismatase-like_sf"/>
</dbReference>
<reference evidence="2 3" key="1">
    <citation type="submission" date="2018-02" db="EMBL/GenBank/DDBJ databases">
        <title>Solimicrobium silvestre gen. nov., sp. nov., isolated from alpine forest soil.</title>
        <authorList>
            <person name="Margesin R."/>
            <person name="Albuquerque L."/>
            <person name="Zhang D.-C."/>
            <person name="Froufe H.J.C."/>
            <person name="Severino R."/>
            <person name="Roxo I."/>
            <person name="Egas C."/>
            <person name="Da Costa M.S."/>
        </authorList>
    </citation>
    <scope>NUCLEOTIDE SEQUENCE [LARGE SCALE GENOMIC DNA]</scope>
    <source>
        <strain evidence="2 3">S20-91</strain>
    </source>
</reference>
<dbReference type="Gene3D" id="3.40.50.850">
    <property type="entry name" value="Isochorismatase-like"/>
    <property type="match status" value="1"/>
</dbReference>
<dbReference type="SUPFAM" id="SSF52499">
    <property type="entry name" value="Isochorismatase-like hydrolases"/>
    <property type="match status" value="1"/>
</dbReference>
<dbReference type="PANTHER" id="PTHR14119">
    <property type="entry name" value="HYDROLASE"/>
    <property type="match status" value="1"/>
</dbReference>
<sequence>MTEITNTLANAASSILIVIDFQAKLIPLIFDGAQVTQRALLLAQAAKLLKIPVFGTEQQPLRLGASIPSLAGLYDLSVQKSTFDACAEPAFLAALEQLSAEPARDELCIVGCEAHVCVLQTVLGLLERGWRVKLVVDAIGSRLESNKLLAVQRAALHGAEIVSSEMLMFEWLRDSEHPHFREVLKLIKPM</sequence>
<evidence type="ECO:0000313" key="3">
    <source>
        <dbReference type="Proteomes" id="UP000237839"/>
    </source>
</evidence>
<accession>A0A2S9GUX8</accession>
<gene>
    <name evidence="2" type="ORF">S2091_3798</name>
</gene>
<dbReference type="EMBL" id="PUGF01000022">
    <property type="protein sequence ID" value="PRC91520.1"/>
    <property type="molecule type" value="Genomic_DNA"/>
</dbReference>
<dbReference type="AlphaFoldDB" id="A0A2S9GUX8"/>
<organism evidence="2 3">
    <name type="scientific">Solimicrobium silvestre</name>
    <dbReference type="NCBI Taxonomy" id="2099400"/>
    <lineage>
        <taxon>Bacteria</taxon>
        <taxon>Pseudomonadati</taxon>
        <taxon>Pseudomonadota</taxon>
        <taxon>Betaproteobacteria</taxon>
        <taxon>Burkholderiales</taxon>
        <taxon>Oxalobacteraceae</taxon>
        <taxon>Solimicrobium</taxon>
    </lineage>
</organism>
<dbReference type="Proteomes" id="UP000237839">
    <property type="component" value="Unassembled WGS sequence"/>
</dbReference>